<protein>
    <submittedName>
        <fullName evidence="1">Uncharacterized protein</fullName>
    </submittedName>
</protein>
<evidence type="ECO:0000313" key="2">
    <source>
        <dbReference type="Proteomes" id="UP001596514"/>
    </source>
</evidence>
<evidence type="ECO:0000313" key="1">
    <source>
        <dbReference type="EMBL" id="MFC7600124.1"/>
    </source>
</evidence>
<organism evidence="1 2">
    <name type="scientific">Streptosporangium amethystogenes subsp. fukuiense</name>
    <dbReference type="NCBI Taxonomy" id="698418"/>
    <lineage>
        <taxon>Bacteria</taxon>
        <taxon>Bacillati</taxon>
        <taxon>Actinomycetota</taxon>
        <taxon>Actinomycetes</taxon>
        <taxon>Streptosporangiales</taxon>
        <taxon>Streptosporangiaceae</taxon>
        <taxon>Streptosporangium</taxon>
    </lineage>
</organism>
<accession>A0ABW2SVN4</accession>
<sequence>MNATDDSCGTWTFITHHAHVLIAIARAPEARIRDIAVTLGITGYVRELRRRLLLGQGRRLRVVRGDVAEF</sequence>
<reference evidence="2" key="1">
    <citation type="journal article" date="2019" name="Int. J. Syst. Evol. Microbiol.">
        <title>The Global Catalogue of Microorganisms (GCM) 10K type strain sequencing project: providing services to taxonomists for standard genome sequencing and annotation.</title>
        <authorList>
            <consortium name="The Broad Institute Genomics Platform"/>
            <consortium name="The Broad Institute Genome Sequencing Center for Infectious Disease"/>
            <person name="Wu L."/>
            <person name="Ma J."/>
        </authorList>
    </citation>
    <scope>NUCLEOTIDE SEQUENCE [LARGE SCALE GENOMIC DNA]</scope>
    <source>
        <strain evidence="2">JCM 10083</strain>
    </source>
</reference>
<dbReference type="EMBL" id="JBHTEE010000001">
    <property type="protein sequence ID" value="MFC7600124.1"/>
    <property type="molecule type" value="Genomic_DNA"/>
</dbReference>
<dbReference type="RefSeq" id="WP_343976889.1">
    <property type="nucleotide sequence ID" value="NZ_BAAAGK010000145.1"/>
</dbReference>
<dbReference type="Proteomes" id="UP001596514">
    <property type="component" value="Unassembled WGS sequence"/>
</dbReference>
<keyword evidence="2" id="KW-1185">Reference proteome</keyword>
<comment type="caution">
    <text evidence="1">The sequence shown here is derived from an EMBL/GenBank/DDBJ whole genome shotgun (WGS) entry which is preliminary data.</text>
</comment>
<name>A0ABW2SVN4_9ACTN</name>
<proteinExistence type="predicted"/>
<gene>
    <name evidence="1" type="ORF">ACFQVD_08385</name>
</gene>